<keyword evidence="2 4" id="KW-0479">Metal-binding</keyword>
<organism evidence="5 6">
    <name type="scientific">Caballeronia sordidicola</name>
    <name type="common">Burkholderia sordidicola</name>
    <dbReference type="NCBI Taxonomy" id="196367"/>
    <lineage>
        <taxon>Bacteria</taxon>
        <taxon>Pseudomonadati</taxon>
        <taxon>Pseudomonadota</taxon>
        <taxon>Betaproteobacteria</taxon>
        <taxon>Burkholderiales</taxon>
        <taxon>Burkholderiaceae</taxon>
        <taxon>Caballeronia</taxon>
    </lineage>
</organism>
<comment type="similarity">
    <text evidence="1">Belongs to the beta-class carbonic anhydrase family.</text>
</comment>
<dbReference type="InterPro" id="IPR036874">
    <property type="entry name" value="Carbonic_anhydrase_sf"/>
</dbReference>
<dbReference type="EMBL" id="NBTZ01000053">
    <property type="protein sequence ID" value="OTP75083.1"/>
    <property type="molecule type" value="Genomic_DNA"/>
</dbReference>
<dbReference type="GO" id="GO:0004089">
    <property type="term" value="F:carbonate dehydratase activity"/>
    <property type="evidence" value="ECO:0007669"/>
    <property type="project" value="InterPro"/>
</dbReference>
<evidence type="ECO:0000313" key="6">
    <source>
        <dbReference type="Proteomes" id="UP000195221"/>
    </source>
</evidence>
<dbReference type="PANTHER" id="PTHR43175:SF3">
    <property type="entry name" value="CARBON DISULFIDE HYDROLASE"/>
    <property type="match status" value="1"/>
</dbReference>
<dbReference type="CDD" id="cd00382">
    <property type="entry name" value="beta_CA"/>
    <property type="match status" value="1"/>
</dbReference>
<evidence type="ECO:0000313" key="5">
    <source>
        <dbReference type="EMBL" id="OTP75083.1"/>
    </source>
</evidence>
<dbReference type="GO" id="GO:0008270">
    <property type="term" value="F:zinc ion binding"/>
    <property type="evidence" value="ECO:0007669"/>
    <property type="project" value="InterPro"/>
</dbReference>
<proteinExistence type="inferred from homology"/>
<dbReference type="SMART" id="SM00947">
    <property type="entry name" value="Pro_CA"/>
    <property type="match status" value="1"/>
</dbReference>
<dbReference type="AlphaFoldDB" id="A0A242MUT3"/>
<protein>
    <submittedName>
        <fullName evidence="5">Carbonic anhydrase</fullName>
    </submittedName>
</protein>
<evidence type="ECO:0000256" key="3">
    <source>
        <dbReference type="ARBA" id="ARBA00022833"/>
    </source>
</evidence>
<comment type="cofactor">
    <cofactor evidence="4">
        <name>Zn(2+)</name>
        <dbReference type="ChEBI" id="CHEBI:29105"/>
    </cofactor>
    <text evidence="4">Binds 1 zinc ion per subunit.</text>
</comment>
<dbReference type="PANTHER" id="PTHR43175">
    <property type="entry name" value="CARBONIC ANHYDRASE"/>
    <property type="match status" value="1"/>
</dbReference>
<evidence type="ECO:0000256" key="2">
    <source>
        <dbReference type="ARBA" id="ARBA00022723"/>
    </source>
</evidence>
<evidence type="ECO:0000256" key="1">
    <source>
        <dbReference type="ARBA" id="ARBA00006217"/>
    </source>
</evidence>
<dbReference type="RefSeq" id="WP_062173466.1">
    <property type="nucleotide sequence ID" value="NZ_NBTZ01000053.1"/>
</dbReference>
<dbReference type="Gene3D" id="3.40.1050.10">
    <property type="entry name" value="Carbonic anhydrase"/>
    <property type="match status" value="1"/>
</dbReference>
<dbReference type="SUPFAM" id="SSF53056">
    <property type="entry name" value="beta-carbonic anhydrase, cab"/>
    <property type="match status" value="1"/>
</dbReference>
<feature type="binding site" evidence="4">
    <location>
        <position position="36"/>
    </location>
    <ligand>
        <name>Zn(2+)</name>
        <dbReference type="ChEBI" id="CHEBI:29105"/>
    </ligand>
</feature>
<feature type="binding site" evidence="4">
    <location>
        <position position="97"/>
    </location>
    <ligand>
        <name>Zn(2+)</name>
        <dbReference type="ChEBI" id="CHEBI:29105"/>
    </ligand>
</feature>
<sequence length="181" mass="19703">MSFLETLKERNEAFAKDQFSPDLKIMPTMKTVIIGCVDPRVDPVDIFQLKPGETVVVRNVGGRIDMATLQTMAIVRSVATANGKEVGPGWNLIVLHHTDCGIVPCHHHAPALLEKYFNVTKEGLDAMEIDDPYKAVAVDVAKLKANPNLPGEFIVSGLVYDVATGRIDTVVPPSLLREASV</sequence>
<feature type="binding site" evidence="4">
    <location>
        <position position="38"/>
    </location>
    <ligand>
        <name>Zn(2+)</name>
        <dbReference type="ChEBI" id="CHEBI:29105"/>
    </ligand>
</feature>
<name>A0A242MUT3_CABSO</name>
<dbReference type="InterPro" id="IPR001765">
    <property type="entry name" value="Carbonic_anhydrase"/>
</dbReference>
<comment type="caution">
    <text evidence="5">The sequence shown here is derived from an EMBL/GenBank/DDBJ whole genome shotgun (WGS) entry which is preliminary data.</text>
</comment>
<reference evidence="5 6" key="1">
    <citation type="submission" date="2017-03" db="EMBL/GenBank/DDBJ databases">
        <title>Genome analysis of strain PAMC 26577.</title>
        <authorList>
            <person name="Oh H.-M."/>
            <person name="Yang J.-A."/>
        </authorList>
    </citation>
    <scope>NUCLEOTIDE SEQUENCE [LARGE SCALE GENOMIC DNA]</scope>
    <source>
        <strain evidence="5 6">PAMC 26577</strain>
    </source>
</reference>
<gene>
    <name evidence="5" type="ORF">PAMC26577_13975</name>
</gene>
<dbReference type="Pfam" id="PF00484">
    <property type="entry name" value="Pro_CA"/>
    <property type="match status" value="1"/>
</dbReference>
<accession>A0A242MUT3</accession>
<keyword evidence="3 4" id="KW-0862">Zinc</keyword>
<feature type="binding site" evidence="4">
    <location>
        <position position="100"/>
    </location>
    <ligand>
        <name>Zn(2+)</name>
        <dbReference type="ChEBI" id="CHEBI:29105"/>
    </ligand>
</feature>
<dbReference type="Proteomes" id="UP000195221">
    <property type="component" value="Unassembled WGS sequence"/>
</dbReference>
<evidence type="ECO:0000256" key="4">
    <source>
        <dbReference type="PIRSR" id="PIRSR601765-1"/>
    </source>
</evidence>